<reference evidence="2 3" key="1">
    <citation type="submission" date="2013-02" db="EMBL/GenBank/DDBJ databases">
        <title>Draft Genome Sequence of Streptomyces aurantiacus, Which Produces Setomimycin.</title>
        <authorList>
            <person name="Gruening B.A."/>
            <person name="Praeg A."/>
            <person name="Erxleben A."/>
            <person name="Guenther S."/>
            <person name="Mueller M."/>
        </authorList>
    </citation>
    <scope>NUCLEOTIDE SEQUENCE [LARGE SCALE GENOMIC DNA]</scope>
    <source>
        <strain evidence="2 3">JA 4570</strain>
    </source>
</reference>
<comment type="caution">
    <text evidence="2">The sequence shown here is derived from an EMBL/GenBank/DDBJ whole genome shotgun (WGS) entry which is preliminary data.</text>
</comment>
<evidence type="ECO:0000313" key="2">
    <source>
        <dbReference type="EMBL" id="EPH43088.1"/>
    </source>
</evidence>
<feature type="compositionally biased region" description="Basic residues" evidence="1">
    <location>
        <begin position="24"/>
        <end position="33"/>
    </location>
</feature>
<sequence>MPGGAPGRRGVSTVAARGAGQPRRAGRTRPARS</sequence>
<evidence type="ECO:0000313" key="3">
    <source>
        <dbReference type="Proteomes" id="UP000014629"/>
    </source>
</evidence>
<proteinExistence type="predicted"/>
<feature type="region of interest" description="Disordered" evidence="1">
    <location>
        <begin position="1"/>
        <end position="33"/>
    </location>
</feature>
<gene>
    <name evidence="2" type="ORF">STRAU_3862</name>
</gene>
<accession>S3ZIW8</accession>
<protein>
    <submittedName>
        <fullName evidence="2">Uncharacterized protein</fullName>
    </submittedName>
</protein>
<organism evidence="2 3">
    <name type="scientific">Streptomyces aurantiacus JA 4570</name>
    <dbReference type="NCBI Taxonomy" id="1286094"/>
    <lineage>
        <taxon>Bacteria</taxon>
        <taxon>Bacillati</taxon>
        <taxon>Actinomycetota</taxon>
        <taxon>Actinomycetes</taxon>
        <taxon>Kitasatosporales</taxon>
        <taxon>Streptomycetaceae</taxon>
        <taxon>Streptomyces</taxon>
        <taxon>Streptomyces aurantiacus group</taxon>
    </lineage>
</organism>
<evidence type="ECO:0000256" key="1">
    <source>
        <dbReference type="SAM" id="MobiDB-lite"/>
    </source>
</evidence>
<dbReference type="Proteomes" id="UP000014629">
    <property type="component" value="Unassembled WGS sequence"/>
</dbReference>
<dbReference type="AlphaFoldDB" id="S3ZIW8"/>
<keyword evidence="3" id="KW-1185">Reference proteome</keyword>
<name>S3ZIW8_9ACTN</name>
<dbReference type="EMBL" id="AOPZ01000183">
    <property type="protein sequence ID" value="EPH43088.1"/>
    <property type="molecule type" value="Genomic_DNA"/>
</dbReference>